<dbReference type="RefSeq" id="WP_191735288.1">
    <property type="nucleotide sequence ID" value="NZ_JACYFS010000001.1"/>
</dbReference>
<evidence type="ECO:0000256" key="1">
    <source>
        <dbReference type="SAM" id="MobiDB-lite"/>
    </source>
</evidence>
<name>A0ABR8Z8B9_9FLAO</name>
<proteinExistence type="predicted"/>
<keyword evidence="3" id="KW-1185">Reference proteome</keyword>
<organism evidence="2 3">
    <name type="scientific">Chryseobacterium caseinilyticum</name>
    <dbReference type="NCBI Taxonomy" id="2771428"/>
    <lineage>
        <taxon>Bacteria</taxon>
        <taxon>Pseudomonadati</taxon>
        <taxon>Bacteroidota</taxon>
        <taxon>Flavobacteriia</taxon>
        <taxon>Flavobacteriales</taxon>
        <taxon>Weeksellaceae</taxon>
        <taxon>Chryseobacterium group</taxon>
        <taxon>Chryseobacterium</taxon>
    </lineage>
</organism>
<comment type="caution">
    <text evidence="2">The sequence shown here is derived from an EMBL/GenBank/DDBJ whole genome shotgun (WGS) entry which is preliminary data.</text>
</comment>
<evidence type="ECO:0000313" key="2">
    <source>
        <dbReference type="EMBL" id="MBD8081514.1"/>
    </source>
</evidence>
<reference evidence="2 3" key="1">
    <citation type="submission" date="2020-09" db="EMBL/GenBank/DDBJ databases">
        <title>Genome seq and assembly of Chryseobacterium sp.</title>
        <authorList>
            <person name="Chhetri G."/>
        </authorList>
    </citation>
    <scope>NUCLEOTIDE SEQUENCE [LARGE SCALE GENOMIC DNA]</scope>
    <source>
        <strain evidence="2 3">GCR10</strain>
    </source>
</reference>
<accession>A0ABR8Z8B9</accession>
<protein>
    <submittedName>
        <fullName evidence="2">Uncharacterized protein</fullName>
    </submittedName>
</protein>
<gene>
    <name evidence="2" type="ORF">IC610_03640</name>
</gene>
<dbReference type="EMBL" id="JACYFS010000001">
    <property type="protein sequence ID" value="MBD8081514.1"/>
    <property type="molecule type" value="Genomic_DNA"/>
</dbReference>
<feature type="region of interest" description="Disordered" evidence="1">
    <location>
        <begin position="1"/>
        <end position="29"/>
    </location>
</feature>
<dbReference type="Proteomes" id="UP000637299">
    <property type="component" value="Unassembled WGS sequence"/>
</dbReference>
<sequence length="202" mass="23025">MKPKNIPGVPKQVKGGFHDSESFQKSETEEDVEMRFHHLKERFFSINQWKEYCPESRADFKLCNLNGNIVERLPQEGDYIRIDIPGPGGKEGRSFDWTVIDKIDFDSPNRLLIQCRPSPDPVKFNSKKIAHFYCDKSTSTFVIERNLDMLMAAVYGRNESPNLKSGFINSARNVMIAVGGIFGLSKIQWECLAEGMLKGESE</sequence>
<evidence type="ECO:0000313" key="3">
    <source>
        <dbReference type="Proteomes" id="UP000637299"/>
    </source>
</evidence>
<feature type="compositionally biased region" description="Basic and acidic residues" evidence="1">
    <location>
        <begin position="16"/>
        <end position="27"/>
    </location>
</feature>